<dbReference type="SMART" id="SM00369">
    <property type="entry name" value="LRR_TYP"/>
    <property type="match status" value="5"/>
</dbReference>
<accession>A0A811P181</accession>
<keyword evidence="13 19" id="KW-1133">Transmembrane helix</keyword>
<dbReference type="Gene3D" id="3.30.200.20">
    <property type="entry name" value="Phosphorylase Kinase, domain 1"/>
    <property type="match status" value="1"/>
</dbReference>
<evidence type="ECO:0000259" key="20">
    <source>
        <dbReference type="PROSITE" id="PS50011"/>
    </source>
</evidence>
<feature type="domain" description="Protein kinase" evidence="20">
    <location>
        <begin position="492"/>
        <end position="775"/>
    </location>
</feature>
<keyword evidence="22" id="KW-1185">Reference proteome</keyword>
<evidence type="ECO:0000313" key="22">
    <source>
        <dbReference type="Proteomes" id="UP000604825"/>
    </source>
</evidence>
<organism evidence="21 22">
    <name type="scientific">Miscanthus lutarioriparius</name>
    <dbReference type="NCBI Taxonomy" id="422564"/>
    <lineage>
        <taxon>Eukaryota</taxon>
        <taxon>Viridiplantae</taxon>
        <taxon>Streptophyta</taxon>
        <taxon>Embryophyta</taxon>
        <taxon>Tracheophyta</taxon>
        <taxon>Spermatophyta</taxon>
        <taxon>Magnoliopsida</taxon>
        <taxon>Liliopsida</taxon>
        <taxon>Poales</taxon>
        <taxon>Poaceae</taxon>
        <taxon>PACMAD clade</taxon>
        <taxon>Panicoideae</taxon>
        <taxon>Andropogonodae</taxon>
        <taxon>Andropogoneae</taxon>
        <taxon>Saccharinae</taxon>
        <taxon>Miscanthus</taxon>
    </lineage>
</organism>
<keyword evidence="12" id="KW-0067">ATP-binding</keyword>
<keyword evidence="16" id="KW-0325">Glycoprotein</keyword>
<dbReference type="GO" id="GO:0004674">
    <property type="term" value="F:protein serine/threonine kinase activity"/>
    <property type="evidence" value="ECO:0007669"/>
    <property type="project" value="UniProtKB-KW"/>
</dbReference>
<keyword evidence="5" id="KW-0433">Leucine-rich repeat</keyword>
<evidence type="ECO:0000256" key="5">
    <source>
        <dbReference type="ARBA" id="ARBA00022614"/>
    </source>
</evidence>
<evidence type="ECO:0000256" key="14">
    <source>
        <dbReference type="ARBA" id="ARBA00023136"/>
    </source>
</evidence>
<evidence type="ECO:0000313" key="21">
    <source>
        <dbReference type="EMBL" id="CAD6231719.1"/>
    </source>
</evidence>
<evidence type="ECO:0000256" key="18">
    <source>
        <dbReference type="ARBA" id="ARBA00048679"/>
    </source>
</evidence>
<dbReference type="InterPro" id="IPR008266">
    <property type="entry name" value="Tyr_kinase_AS"/>
</dbReference>
<evidence type="ECO:0000256" key="12">
    <source>
        <dbReference type="ARBA" id="ARBA00022840"/>
    </source>
</evidence>
<sequence length="793" mass="87002">MSLTGLNLSSNNFSGEIPGQAFINLAKLRTLSLSLNYFNGSIPEAVTILPELEILDLSSNLLSGTIPATLCSSNTTRKLQLLYLKNNHLTGGIPEAISNCNGLVSLDLSLNYINGHIPSSHGMLTGLFDLILWQNALEGEIPASLSRMLALKNLLLDYNALAGSIPPGLANCTELRWMSLASNRLSGPLPTSLGQLVKLQILGLGNNSFTGPIPPELGDCRSLLWLDLSGNQLKGHIPSELAKQSGMMEPLTSTRQLGYLRNDELHNYQCHDKGSLVDLTGIRHSDLSRMPSKMACNFTTVYFGSFDTINNFSMIFLDLSFNQLDSDIPKELGNMYYLMIMNLGYNSLSGVIPAALAGSKSLAVLDLSHNMLEGQIPSSLESLSLSEINLSNNRLSGMVPQLGSLATFPASQFENNSGLCGFPLPLCKKSVVDTQQSKSHKRQAVLAGGVMAVFSVLLFVCVATLLICLCQRKNSTAHNNSNEALRLQGDLFSIWNFDGGDVYRQIVEATENFDEKYCIARGGHGRNFAVKKIRITEDESLKDEIFSHEIEALVQIRHRNIVKLYGYCSTDQDKFLVYEYMERGSLSTILMSNGSAVELDWSKRLDIAKDLAHALSYLHYDCSTPIVHRDITGNNILIAMDFRACVSDFGLAKILSYDASSCTNRLAGTTGYLAPELAYMTRVTTKFDVYSFAVVVLELFMGSHPGDILSDLFCTDKKNTSLEDLLDTRLPLPEAEAASEIFVLLKVALQCLDPNPANRPTMQSAIKKLSAAPITDDVDYLRADLMDTRTHLH</sequence>
<feature type="transmembrane region" description="Helical" evidence="19">
    <location>
        <begin position="444"/>
        <end position="467"/>
    </location>
</feature>
<keyword evidence="15" id="KW-0675">Receptor</keyword>
<dbReference type="InterPro" id="IPR032675">
    <property type="entry name" value="LRR_dom_sf"/>
</dbReference>
<dbReference type="PROSITE" id="PS50011">
    <property type="entry name" value="PROTEIN_KINASE_DOM"/>
    <property type="match status" value="1"/>
</dbReference>
<dbReference type="InterPro" id="IPR003591">
    <property type="entry name" value="Leu-rich_rpt_typical-subtyp"/>
</dbReference>
<keyword evidence="3" id="KW-1003">Cell membrane</keyword>
<dbReference type="FunFam" id="3.80.10.10:FF:000041">
    <property type="entry name" value="LRR receptor-like serine/threonine-protein kinase ERECTA"/>
    <property type="match status" value="1"/>
</dbReference>
<comment type="subcellular location">
    <subcellularLocation>
        <location evidence="1">Cell membrane</location>
        <topology evidence="1">Single-pass type I membrane protein</topology>
    </subcellularLocation>
</comment>
<keyword evidence="10" id="KW-0547">Nucleotide-binding</keyword>
<dbReference type="PROSITE" id="PS00109">
    <property type="entry name" value="PROTEIN_KINASE_TYR"/>
    <property type="match status" value="1"/>
</dbReference>
<evidence type="ECO:0000256" key="7">
    <source>
        <dbReference type="ARBA" id="ARBA00022692"/>
    </source>
</evidence>
<dbReference type="FunFam" id="3.80.10.10:FF:000095">
    <property type="entry name" value="LRR receptor-like serine/threonine-protein kinase GSO1"/>
    <property type="match status" value="1"/>
</dbReference>
<keyword evidence="8" id="KW-0732">Signal</keyword>
<keyword evidence="11" id="KW-0418">Kinase</keyword>
<name>A0A811P181_9POAL</name>
<dbReference type="PANTHER" id="PTHR48005:SF90">
    <property type="entry name" value="OS02G0553000 PROTEIN"/>
    <property type="match status" value="1"/>
</dbReference>
<keyword evidence="7 19" id="KW-0812">Transmembrane</keyword>
<keyword evidence="14 19" id="KW-0472">Membrane</keyword>
<keyword evidence="4" id="KW-0723">Serine/threonine-protein kinase</keyword>
<evidence type="ECO:0000256" key="10">
    <source>
        <dbReference type="ARBA" id="ARBA00022741"/>
    </source>
</evidence>
<dbReference type="Proteomes" id="UP000604825">
    <property type="component" value="Unassembled WGS sequence"/>
</dbReference>
<dbReference type="FunFam" id="1.10.510.10:FF:000479">
    <property type="entry name" value="Leucine-rich repeat receptor-like protein kinase"/>
    <property type="match status" value="1"/>
</dbReference>
<dbReference type="AlphaFoldDB" id="A0A811P181"/>
<dbReference type="InterPro" id="IPR051420">
    <property type="entry name" value="Ser_Thr_Kinases_DiverseReg"/>
</dbReference>
<evidence type="ECO:0000256" key="11">
    <source>
        <dbReference type="ARBA" id="ARBA00022777"/>
    </source>
</evidence>
<evidence type="ECO:0000256" key="2">
    <source>
        <dbReference type="ARBA" id="ARBA00012513"/>
    </source>
</evidence>
<dbReference type="InterPro" id="IPR000719">
    <property type="entry name" value="Prot_kinase_dom"/>
</dbReference>
<keyword evidence="6" id="KW-0808">Transferase</keyword>
<comment type="catalytic activity">
    <reaction evidence="18">
        <text>L-seryl-[protein] + ATP = O-phospho-L-seryl-[protein] + ADP + H(+)</text>
        <dbReference type="Rhea" id="RHEA:17989"/>
        <dbReference type="Rhea" id="RHEA-COMP:9863"/>
        <dbReference type="Rhea" id="RHEA-COMP:11604"/>
        <dbReference type="ChEBI" id="CHEBI:15378"/>
        <dbReference type="ChEBI" id="CHEBI:29999"/>
        <dbReference type="ChEBI" id="CHEBI:30616"/>
        <dbReference type="ChEBI" id="CHEBI:83421"/>
        <dbReference type="ChEBI" id="CHEBI:456216"/>
        <dbReference type="EC" id="2.7.11.1"/>
    </reaction>
</comment>
<dbReference type="Gene3D" id="3.80.10.10">
    <property type="entry name" value="Ribonuclease Inhibitor"/>
    <property type="match status" value="1"/>
</dbReference>
<evidence type="ECO:0000256" key="19">
    <source>
        <dbReference type="SAM" id="Phobius"/>
    </source>
</evidence>
<dbReference type="SUPFAM" id="SSF52058">
    <property type="entry name" value="L domain-like"/>
    <property type="match status" value="2"/>
</dbReference>
<evidence type="ECO:0000256" key="16">
    <source>
        <dbReference type="ARBA" id="ARBA00023180"/>
    </source>
</evidence>
<evidence type="ECO:0000256" key="9">
    <source>
        <dbReference type="ARBA" id="ARBA00022737"/>
    </source>
</evidence>
<evidence type="ECO:0000256" key="15">
    <source>
        <dbReference type="ARBA" id="ARBA00023170"/>
    </source>
</evidence>
<dbReference type="Pfam" id="PF20141">
    <property type="entry name" value="Island"/>
    <property type="match status" value="1"/>
</dbReference>
<evidence type="ECO:0000256" key="17">
    <source>
        <dbReference type="ARBA" id="ARBA00047899"/>
    </source>
</evidence>
<dbReference type="Pfam" id="PF00560">
    <property type="entry name" value="LRR_1"/>
    <property type="match status" value="2"/>
</dbReference>
<dbReference type="EC" id="2.7.11.1" evidence="2"/>
<evidence type="ECO:0000256" key="3">
    <source>
        <dbReference type="ARBA" id="ARBA00022475"/>
    </source>
</evidence>
<comment type="catalytic activity">
    <reaction evidence="17">
        <text>L-threonyl-[protein] + ATP = O-phospho-L-threonyl-[protein] + ADP + H(+)</text>
        <dbReference type="Rhea" id="RHEA:46608"/>
        <dbReference type="Rhea" id="RHEA-COMP:11060"/>
        <dbReference type="Rhea" id="RHEA-COMP:11605"/>
        <dbReference type="ChEBI" id="CHEBI:15378"/>
        <dbReference type="ChEBI" id="CHEBI:30013"/>
        <dbReference type="ChEBI" id="CHEBI:30616"/>
        <dbReference type="ChEBI" id="CHEBI:61977"/>
        <dbReference type="ChEBI" id="CHEBI:456216"/>
        <dbReference type="EC" id="2.7.11.1"/>
    </reaction>
</comment>
<dbReference type="InterPro" id="IPR001245">
    <property type="entry name" value="Ser-Thr/Tyr_kinase_cat_dom"/>
</dbReference>
<reference evidence="21" key="1">
    <citation type="submission" date="2020-10" db="EMBL/GenBank/DDBJ databases">
        <authorList>
            <person name="Han B."/>
            <person name="Lu T."/>
            <person name="Zhao Q."/>
            <person name="Huang X."/>
            <person name="Zhao Y."/>
        </authorList>
    </citation>
    <scope>NUCLEOTIDE SEQUENCE</scope>
</reference>
<evidence type="ECO:0000256" key="4">
    <source>
        <dbReference type="ARBA" id="ARBA00022527"/>
    </source>
</evidence>
<dbReference type="Gene3D" id="3.30.1490.310">
    <property type="match status" value="1"/>
</dbReference>
<comment type="caution">
    <text evidence="21">The sequence shown here is derived from an EMBL/GenBank/DDBJ whole genome shotgun (WGS) entry which is preliminary data.</text>
</comment>
<evidence type="ECO:0000256" key="8">
    <source>
        <dbReference type="ARBA" id="ARBA00022729"/>
    </source>
</evidence>
<proteinExistence type="predicted"/>
<dbReference type="PANTHER" id="PTHR48005">
    <property type="entry name" value="LEUCINE RICH REPEAT KINASE 2"/>
    <property type="match status" value="1"/>
</dbReference>
<keyword evidence="9" id="KW-0677">Repeat</keyword>
<dbReference type="Gene3D" id="1.10.510.10">
    <property type="entry name" value="Transferase(Phosphotransferase) domain 1"/>
    <property type="match status" value="1"/>
</dbReference>
<dbReference type="InterPro" id="IPR045381">
    <property type="entry name" value="BRI1_island_dom"/>
</dbReference>
<dbReference type="Pfam" id="PF13855">
    <property type="entry name" value="LRR_8"/>
    <property type="match status" value="3"/>
</dbReference>
<dbReference type="Pfam" id="PF07714">
    <property type="entry name" value="PK_Tyr_Ser-Thr"/>
    <property type="match status" value="1"/>
</dbReference>
<dbReference type="EMBL" id="CAJGYO010000005">
    <property type="protein sequence ID" value="CAD6231719.1"/>
    <property type="molecule type" value="Genomic_DNA"/>
</dbReference>
<evidence type="ECO:0000256" key="13">
    <source>
        <dbReference type="ARBA" id="ARBA00022989"/>
    </source>
</evidence>
<protein>
    <recommendedName>
        <fullName evidence="2">non-specific serine/threonine protein kinase</fullName>
        <ecNumber evidence="2">2.7.11.1</ecNumber>
    </recommendedName>
</protein>
<evidence type="ECO:0000256" key="1">
    <source>
        <dbReference type="ARBA" id="ARBA00004251"/>
    </source>
</evidence>
<evidence type="ECO:0000256" key="6">
    <source>
        <dbReference type="ARBA" id="ARBA00022679"/>
    </source>
</evidence>
<dbReference type="GO" id="GO:0005524">
    <property type="term" value="F:ATP binding"/>
    <property type="evidence" value="ECO:0007669"/>
    <property type="project" value="UniProtKB-KW"/>
</dbReference>
<dbReference type="GO" id="GO:0005886">
    <property type="term" value="C:plasma membrane"/>
    <property type="evidence" value="ECO:0007669"/>
    <property type="project" value="UniProtKB-SubCell"/>
</dbReference>
<gene>
    <name evidence="21" type="ORF">NCGR_LOCUS21663</name>
</gene>
<dbReference type="InterPro" id="IPR001611">
    <property type="entry name" value="Leu-rich_rpt"/>
</dbReference>
<dbReference type="OrthoDB" id="665626at2759"/>
<dbReference type="SUPFAM" id="SSF56112">
    <property type="entry name" value="Protein kinase-like (PK-like)"/>
    <property type="match status" value="1"/>
</dbReference>
<dbReference type="InterPro" id="IPR011009">
    <property type="entry name" value="Kinase-like_dom_sf"/>
</dbReference>